<organism evidence="11 12">
    <name type="scientific">Desulfobaculum bizertense DSM 18034</name>
    <dbReference type="NCBI Taxonomy" id="1121442"/>
    <lineage>
        <taxon>Bacteria</taxon>
        <taxon>Pseudomonadati</taxon>
        <taxon>Thermodesulfobacteriota</taxon>
        <taxon>Desulfovibrionia</taxon>
        <taxon>Desulfovibrionales</taxon>
        <taxon>Desulfovibrionaceae</taxon>
        <taxon>Desulfobaculum</taxon>
    </lineage>
</organism>
<keyword evidence="5" id="KW-0408">Iron</keyword>
<feature type="binding site" evidence="6">
    <location>
        <position position="61"/>
    </location>
    <ligand>
        <name>Mn(2+)</name>
        <dbReference type="ChEBI" id="CHEBI:29035"/>
    </ligand>
</feature>
<keyword evidence="5" id="KW-0411">Iron-sulfur</keyword>
<dbReference type="EC" id="1.15.1.1" evidence="2 7"/>
<dbReference type="PIRSF" id="PIRSF000349">
    <property type="entry name" value="SODismutase"/>
    <property type="match status" value="1"/>
</dbReference>
<dbReference type="GO" id="GO:0046872">
    <property type="term" value="F:metal ion binding"/>
    <property type="evidence" value="ECO:0007669"/>
    <property type="project" value="UniProtKB-KW"/>
</dbReference>
<evidence type="ECO:0000256" key="3">
    <source>
        <dbReference type="ARBA" id="ARBA00022723"/>
    </source>
</evidence>
<evidence type="ECO:0000313" key="12">
    <source>
        <dbReference type="Proteomes" id="UP000189733"/>
    </source>
</evidence>
<dbReference type="InterPro" id="IPR001189">
    <property type="entry name" value="Mn/Fe_SOD"/>
</dbReference>
<keyword evidence="8" id="KW-0732">Signal</keyword>
<feature type="binding site" evidence="6">
    <location>
        <position position="113"/>
    </location>
    <ligand>
        <name>Mn(2+)</name>
        <dbReference type="ChEBI" id="CHEBI:29035"/>
    </ligand>
</feature>
<dbReference type="Gene3D" id="1.10.287.990">
    <property type="entry name" value="Fe,Mn superoxide dismutase (SOD) domain"/>
    <property type="match status" value="1"/>
</dbReference>
<dbReference type="RefSeq" id="WP_233815138.1">
    <property type="nucleotide sequence ID" value="NZ_FUYA01000005.1"/>
</dbReference>
<dbReference type="PANTHER" id="PTHR42769">
    <property type="entry name" value="SUPEROXIDE DISMUTASE"/>
    <property type="match status" value="1"/>
</dbReference>
<dbReference type="GO" id="GO:0004784">
    <property type="term" value="F:superoxide dismutase activity"/>
    <property type="evidence" value="ECO:0007669"/>
    <property type="project" value="UniProtKB-EC"/>
</dbReference>
<evidence type="ECO:0000259" key="9">
    <source>
        <dbReference type="Pfam" id="PF00081"/>
    </source>
</evidence>
<sequence>MDETKLTRRDMLRATAMMSLALAGAPLFSAVEAHAAPKAPQLPYAKGSLAPAISQKTLDFHYGKHTLGYYSKLAALISGTKYAKMPLEDIIRSTASNKSTRSIYNNAAQAWNHTFYWQGLKAKGGGMPPDAFGADLMETYSTLAHFQDVFIATAASVFGSGWAWIVKDKAGKIDIIGTQGADTPLTMNKTPLFVVDVWEHAYYLDYQNRRSDYVQAIFYYLANWDVVSKRYNAK</sequence>
<evidence type="ECO:0000259" key="10">
    <source>
        <dbReference type="Pfam" id="PF02777"/>
    </source>
</evidence>
<evidence type="ECO:0000256" key="7">
    <source>
        <dbReference type="RuleBase" id="RU000414"/>
    </source>
</evidence>
<feature type="chain" id="PRO_5012346081" description="Superoxide dismutase" evidence="8">
    <location>
        <begin position="36"/>
        <end position="234"/>
    </location>
</feature>
<comment type="function">
    <text evidence="7">Destroys radicals which are normally produced within the cells and which are toxic to biological systems.</text>
</comment>
<evidence type="ECO:0000256" key="6">
    <source>
        <dbReference type="PIRSR" id="PIRSR000349-1"/>
    </source>
</evidence>
<dbReference type="PROSITE" id="PS00088">
    <property type="entry name" value="SOD_MN"/>
    <property type="match status" value="1"/>
</dbReference>
<comment type="similarity">
    <text evidence="1 7">Belongs to the iron/manganese superoxide dismutase family.</text>
</comment>
<dbReference type="SUPFAM" id="SSF54719">
    <property type="entry name" value="Fe,Mn superoxide dismutase (SOD), C-terminal domain"/>
    <property type="match status" value="1"/>
</dbReference>
<feature type="domain" description="Manganese/iron superoxide dismutase N-terminal" evidence="9">
    <location>
        <begin position="40"/>
        <end position="120"/>
    </location>
</feature>
<gene>
    <name evidence="11" type="ORF">SAMN02745702_01921</name>
</gene>
<dbReference type="PANTHER" id="PTHR42769:SF3">
    <property type="entry name" value="SUPEROXIDE DISMUTASE [FE] 2, CHLOROPLASTIC"/>
    <property type="match status" value="1"/>
</dbReference>
<evidence type="ECO:0000313" key="11">
    <source>
        <dbReference type="EMBL" id="SKA73807.1"/>
    </source>
</evidence>
<proteinExistence type="inferred from homology"/>
<dbReference type="PROSITE" id="PS51318">
    <property type="entry name" value="TAT"/>
    <property type="match status" value="1"/>
</dbReference>
<evidence type="ECO:0000256" key="4">
    <source>
        <dbReference type="ARBA" id="ARBA00023002"/>
    </source>
</evidence>
<accession>A0A1T4W9E9</accession>
<dbReference type="InterPro" id="IPR019833">
    <property type="entry name" value="Mn/Fe_SOD_BS"/>
</dbReference>
<dbReference type="AlphaFoldDB" id="A0A1T4W9E9"/>
<comment type="catalytic activity">
    <reaction evidence="7">
        <text>2 superoxide + 2 H(+) = H2O2 + O2</text>
        <dbReference type="Rhea" id="RHEA:20696"/>
        <dbReference type="ChEBI" id="CHEBI:15378"/>
        <dbReference type="ChEBI" id="CHEBI:15379"/>
        <dbReference type="ChEBI" id="CHEBI:16240"/>
        <dbReference type="ChEBI" id="CHEBI:18421"/>
        <dbReference type="EC" id="1.15.1.1"/>
    </reaction>
</comment>
<dbReference type="Gene3D" id="3.55.40.20">
    <property type="entry name" value="Iron/manganese superoxide dismutase, C-terminal domain"/>
    <property type="match status" value="1"/>
</dbReference>
<dbReference type="Proteomes" id="UP000189733">
    <property type="component" value="Unassembled WGS sequence"/>
</dbReference>
<dbReference type="STRING" id="1121442.SAMN02745702_01921"/>
<dbReference type="InterPro" id="IPR019832">
    <property type="entry name" value="Mn/Fe_SOD_C"/>
</dbReference>
<dbReference type="InterPro" id="IPR019831">
    <property type="entry name" value="Mn/Fe_SOD_N"/>
</dbReference>
<feature type="binding site" evidence="6">
    <location>
        <position position="196"/>
    </location>
    <ligand>
        <name>Mn(2+)</name>
        <dbReference type="ChEBI" id="CHEBI:29035"/>
    </ligand>
</feature>
<protein>
    <recommendedName>
        <fullName evidence="2 7">Superoxide dismutase</fullName>
        <ecNumber evidence="2 7">1.15.1.1</ecNumber>
    </recommendedName>
</protein>
<feature type="signal peptide" evidence="8">
    <location>
        <begin position="1"/>
        <end position="35"/>
    </location>
</feature>
<reference evidence="11 12" key="1">
    <citation type="submission" date="2017-02" db="EMBL/GenBank/DDBJ databases">
        <authorList>
            <person name="Peterson S.W."/>
        </authorList>
    </citation>
    <scope>NUCLEOTIDE SEQUENCE [LARGE SCALE GENOMIC DNA]</scope>
    <source>
        <strain evidence="11 12">DSM 18034</strain>
    </source>
</reference>
<dbReference type="EMBL" id="FUYA01000005">
    <property type="protein sequence ID" value="SKA73807.1"/>
    <property type="molecule type" value="Genomic_DNA"/>
</dbReference>
<feature type="domain" description="Manganese/iron superoxide dismutase C-terminal" evidence="10">
    <location>
        <begin position="132"/>
        <end position="230"/>
    </location>
</feature>
<keyword evidence="12" id="KW-1185">Reference proteome</keyword>
<evidence type="ECO:0000256" key="2">
    <source>
        <dbReference type="ARBA" id="ARBA00012682"/>
    </source>
</evidence>
<dbReference type="SUPFAM" id="SSF46609">
    <property type="entry name" value="Fe,Mn superoxide dismutase (SOD), N-terminal domain"/>
    <property type="match status" value="1"/>
</dbReference>
<dbReference type="Pfam" id="PF02777">
    <property type="entry name" value="Sod_Fe_C"/>
    <property type="match status" value="1"/>
</dbReference>
<dbReference type="InterPro" id="IPR036314">
    <property type="entry name" value="SOD_C_sf"/>
</dbReference>
<evidence type="ECO:0000256" key="5">
    <source>
        <dbReference type="ARBA" id="ARBA00023014"/>
    </source>
</evidence>
<name>A0A1T4W9E9_9BACT</name>
<keyword evidence="4 7" id="KW-0560">Oxidoreductase</keyword>
<dbReference type="Pfam" id="PF00081">
    <property type="entry name" value="Sod_Fe_N"/>
    <property type="match status" value="1"/>
</dbReference>
<dbReference type="InterPro" id="IPR036324">
    <property type="entry name" value="Mn/Fe_SOD_N_sf"/>
</dbReference>
<dbReference type="GO" id="GO:0051536">
    <property type="term" value="F:iron-sulfur cluster binding"/>
    <property type="evidence" value="ECO:0007669"/>
    <property type="project" value="UniProtKB-KW"/>
</dbReference>
<evidence type="ECO:0000256" key="8">
    <source>
        <dbReference type="SAM" id="SignalP"/>
    </source>
</evidence>
<dbReference type="InterPro" id="IPR006311">
    <property type="entry name" value="TAT_signal"/>
</dbReference>
<keyword evidence="3 6" id="KW-0479">Metal-binding</keyword>
<evidence type="ECO:0000256" key="1">
    <source>
        <dbReference type="ARBA" id="ARBA00008714"/>
    </source>
</evidence>
<feature type="binding site" evidence="6">
    <location>
        <position position="200"/>
    </location>
    <ligand>
        <name>Mn(2+)</name>
        <dbReference type="ChEBI" id="CHEBI:29035"/>
    </ligand>
</feature>
<dbReference type="PRINTS" id="PR01703">
    <property type="entry name" value="MNSODISMTASE"/>
</dbReference>